<dbReference type="InterPro" id="IPR036397">
    <property type="entry name" value="RNaseH_sf"/>
</dbReference>
<dbReference type="PANTHER" id="PTHR47074">
    <property type="entry name" value="BNAC02G40300D PROTEIN"/>
    <property type="match status" value="1"/>
</dbReference>
<dbReference type="GO" id="GO:0003676">
    <property type="term" value="F:nucleic acid binding"/>
    <property type="evidence" value="ECO:0007669"/>
    <property type="project" value="InterPro"/>
</dbReference>
<sequence length="184" mass="20640">MPPQEIPIKAHTWLLEFKKWNMVQPKTKSDGVQKWRKPEKGWFKCNFDGVWDEHVAGGGVGIVIRDAVGEFVAAAAVKMEGITSAMLVETLAAREAALLVQQWRAQKVILEGDALLVIAAVQNGENVNHGPLGHLFNDIRTLLQPFPQWKAKSVNREANFVAHRLARRSLTLEQSVSWFEEPPI</sequence>
<protein>
    <recommendedName>
        <fullName evidence="1">RNase H type-1 domain-containing protein</fullName>
    </recommendedName>
</protein>
<proteinExistence type="predicted"/>
<gene>
    <name evidence="2" type="ORF">C1H46_011007</name>
</gene>
<reference evidence="2 3" key="1">
    <citation type="journal article" date="2019" name="G3 (Bethesda)">
        <title>Sequencing of a Wild Apple (Malus baccata) Genome Unravels the Differences Between Cultivated and Wild Apple Species Regarding Disease Resistance and Cold Tolerance.</title>
        <authorList>
            <person name="Chen X."/>
        </authorList>
    </citation>
    <scope>NUCLEOTIDE SEQUENCE [LARGE SCALE GENOMIC DNA]</scope>
    <source>
        <strain evidence="3">cv. Shandingzi</strain>
        <tissue evidence="2">Leaves</tissue>
    </source>
</reference>
<dbReference type="STRING" id="106549.A0A540MX37"/>
<dbReference type="Proteomes" id="UP000315295">
    <property type="component" value="Unassembled WGS sequence"/>
</dbReference>
<comment type="caution">
    <text evidence="2">The sequence shown here is derived from an EMBL/GenBank/DDBJ whole genome shotgun (WGS) entry which is preliminary data.</text>
</comment>
<dbReference type="CDD" id="cd06222">
    <property type="entry name" value="RNase_H_like"/>
    <property type="match status" value="1"/>
</dbReference>
<dbReference type="InterPro" id="IPR052929">
    <property type="entry name" value="RNase_H-like_EbsB-rel"/>
</dbReference>
<dbReference type="Pfam" id="PF13456">
    <property type="entry name" value="RVT_3"/>
    <property type="match status" value="1"/>
</dbReference>
<dbReference type="InterPro" id="IPR044730">
    <property type="entry name" value="RNase_H-like_dom_plant"/>
</dbReference>
<keyword evidence="3" id="KW-1185">Reference proteome</keyword>
<dbReference type="InterPro" id="IPR012337">
    <property type="entry name" value="RNaseH-like_sf"/>
</dbReference>
<evidence type="ECO:0000313" key="2">
    <source>
        <dbReference type="EMBL" id="TQE03356.1"/>
    </source>
</evidence>
<evidence type="ECO:0000259" key="1">
    <source>
        <dbReference type="Pfam" id="PF13456"/>
    </source>
</evidence>
<dbReference type="AlphaFoldDB" id="A0A540MX37"/>
<dbReference type="EMBL" id="VIEB01000156">
    <property type="protein sequence ID" value="TQE03356.1"/>
    <property type="molecule type" value="Genomic_DNA"/>
</dbReference>
<dbReference type="GO" id="GO:0004523">
    <property type="term" value="F:RNA-DNA hybrid ribonuclease activity"/>
    <property type="evidence" value="ECO:0007669"/>
    <property type="project" value="InterPro"/>
</dbReference>
<name>A0A540MX37_MALBA</name>
<feature type="domain" description="RNase H type-1" evidence="1">
    <location>
        <begin position="46"/>
        <end position="168"/>
    </location>
</feature>
<dbReference type="InterPro" id="IPR002156">
    <property type="entry name" value="RNaseH_domain"/>
</dbReference>
<dbReference type="SUPFAM" id="SSF53098">
    <property type="entry name" value="Ribonuclease H-like"/>
    <property type="match status" value="1"/>
</dbReference>
<organism evidence="2 3">
    <name type="scientific">Malus baccata</name>
    <name type="common">Siberian crab apple</name>
    <name type="synonym">Pyrus baccata</name>
    <dbReference type="NCBI Taxonomy" id="106549"/>
    <lineage>
        <taxon>Eukaryota</taxon>
        <taxon>Viridiplantae</taxon>
        <taxon>Streptophyta</taxon>
        <taxon>Embryophyta</taxon>
        <taxon>Tracheophyta</taxon>
        <taxon>Spermatophyta</taxon>
        <taxon>Magnoliopsida</taxon>
        <taxon>eudicotyledons</taxon>
        <taxon>Gunneridae</taxon>
        <taxon>Pentapetalae</taxon>
        <taxon>rosids</taxon>
        <taxon>fabids</taxon>
        <taxon>Rosales</taxon>
        <taxon>Rosaceae</taxon>
        <taxon>Amygdaloideae</taxon>
        <taxon>Maleae</taxon>
        <taxon>Malus</taxon>
    </lineage>
</organism>
<dbReference type="Gene3D" id="3.30.420.10">
    <property type="entry name" value="Ribonuclease H-like superfamily/Ribonuclease H"/>
    <property type="match status" value="1"/>
</dbReference>
<evidence type="ECO:0000313" key="3">
    <source>
        <dbReference type="Proteomes" id="UP000315295"/>
    </source>
</evidence>
<dbReference type="PANTHER" id="PTHR47074:SF48">
    <property type="entry name" value="POLYNUCLEOTIDYL TRANSFERASE, RIBONUCLEASE H-LIKE SUPERFAMILY PROTEIN"/>
    <property type="match status" value="1"/>
</dbReference>
<accession>A0A540MX37</accession>